<evidence type="ECO:0000313" key="3">
    <source>
        <dbReference type="Proteomes" id="UP000600918"/>
    </source>
</evidence>
<dbReference type="EMBL" id="JACSDY010000005">
    <property type="protein sequence ID" value="KAF7427570.1"/>
    <property type="molecule type" value="Genomic_DNA"/>
</dbReference>
<name>A0A834P4E7_VESPE</name>
<dbReference type="AlphaFoldDB" id="A0A834P4E7"/>
<proteinExistence type="predicted"/>
<dbReference type="Proteomes" id="UP000600918">
    <property type="component" value="Unassembled WGS sequence"/>
</dbReference>
<sequence>MGVLLGIENSQHHDPDRSDFHKRYISKYLDYLMKMFIKRSTFHLRLLRFKPSYRNDTNQNGIDTSSDRSSAIKGNIIKMYKGIISVTGGQEQKPCKARGTPASNNRSHLFLLNRNKDPTRRRRSHMRPAARQLPTTDLSDI</sequence>
<protein>
    <submittedName>
        <fullName evidence="2">Uncharacterized protein</fullName>
    </submittedName>
</protein>
<gene>
    <name evidence="2" type="ORF">H0235_007264</name>
</gene>
<keyword evidence="3" id="KW-1185">Reference proteome</keyword>
<accession>A0A834P4E7</accession>
<feature type="region of interest" description="Disordered" evidence="1">
    <location>
        <begin position="113"/>
        <end position="141"/>
    </location>
</feature>
<evidence type="ECO:0000256" key="1">
    <source>
        <dbReference type="SAM" id="MobiDB-lite"/>
    </source>
</evidence>
<organism evidence="2 3">
    <name type="scientific">Vespula pensylvanica</name>
    <name type="common">Western yellow jacket</name>
    <name type="synonym">Wasp</name>
    <dbReference type="NCBI Taxonomy" id="30213"/>
    <lineage>
        <taxon>Eukaryota</taxon>
        <taxon>Metazoa</taxon>
        <taxon>Ecdysozoa</taxon>
        <taxon>Arthropoda</taxon>
        <taxon>Hexapoda</taxon>
        <taxon>Insecta</taxon>
        <taxon>Pterygota</taxon>
        <taxon>Neoptera</taxon>
        <taxon>Endopterygota</taxon>
        <taxon>Hymenoptera</taxon>
        <taxon>Apocrita</taxon>
        <taxon>Aculeata</taxon>
        <taxon>Vespoidea</taxon>
        <taxon>Vespidae</taxon>
        <taxon>Vespinae</taxon>
        <taxon>Vespula</taxon>
    </lineage>
</organism>
<evidence type="ECO:0000313" key="2">
    <source>
        <dbReference type="EMBL" id="KAF7427570.1"/>
    </source>
</evidence>
<feature type="compositionally biased region" description="Basic residues" evidence="1">
    <location>
        <begin position="119"/>
        <end position="128"/>
    </location>
</feature>
<comment type="caution">
    <text evidence="2">The sequence shown here is derived from an EMBL/GenBank/DDBJ whole genome shotgun (WGS) entry which is preliminary data.</text>
</comment>
<reference evidence="2" key="1">
    <citation type="journal article" date="2020" name="G3 (Bethesda)">
        <title>High-Quality Assemblies for Three Invasive Social Wasps from the &lt;i&gt;Vespula&lt;/i&gt; Genus.</title>
        <authorList>
            <person name="Harrop T.W.R."/>
            <person name="Guhlin J."/>
            <person name="McLaughlin G.M."/>
            <person name="Permina E."/>
            <person name="Stockwell P."/>
            <person name="Gilligan J."/>
            <person name="Le Lec M.F."/>
            <person name="Gruber M.A.M."/>
            <person name="Quinn O."/>
            <person name="Lovegrove M."/>
            <person name="Duncan E.J."/>
            <person name="Remnant E.J."/>
            <person name="Van Eeckhoven J."/>
            <person name="Graham B."/>
            <person name="Knapp R.A."/>
            <person name="Langford K.W."/>
            <person name="Kronenberg Z."/>
            <person name="Press M.O."/>
            <person name="Eacker S.M."/>
            <person name="Wilson-Rankin E.E."/>
            <person name="Purcell J."/>
            <person name="Lester P.J."/>
            <person name="Dearden P.K."/>
        </authorList>
    </citation>
    <scope>NUCLEOTIDE SEQUENCE</scope>
    <source>
        <strain evidence="2">Volc-1</strain>
    </source>
</reference>